<feature type="transmembrane region" description="Helical" evidence="1">
    <location>
        <begin position="50"/>
        <end position="75"/>
    </location>
</feature>
<sequence length="94" mass="9903">MKPNLDNPDYARLAWGRYRRIFGIVAAAALASAVIAVVTLYVAIGEFQLHASIAMAIGIGLSVLLGGALMGLVFLSSGTGHDERARDATEKKSD</sequence>
<reference evidence="2 3" key="1">
    <citation type="submission" date="2019-07" db="EMBL/GenBank/DDBJ databases">
        <title>Sphingomonas alkalisoli sp. nov., isolated from rhizosphere soil of Suaedae salsa.</title>
        <authorList>
            <person name="Zhang H."/>
            <person name="Xu L."/>
            <person name="Zhang J.-X."/>
            <person name="Sun J.-Q."/>
        </authorList>
    </citation>
    <scope>NUCLEOTIDE SEQUENCE [LARGE SCALE GENOMIC DNA]</scope>
    <source>
        <strain evidence="2 3">XS-10</strain>
    </source>
</reference>
<dbReference type="RefSeq" id="WP_145847527.1">
    <property type="nucleotide sequence ID" value="NZ_CP042239.1"/>
</dbReference>
<name>A0A518RGX0_9SPHN</name>
<proteinExistence type="predicted"/>
<protein>
    <submittedName>
        <fullName evidence="2">Uncharacterized protein</fullName>
    </submittedName>
</protein>
<dbReference type="EMBL" id="CP042239">
    <property type="protein sequence ID" value="QDX26674.1"/>
    <property type="molecule type" value="Genomic_DNA"/>
</dbReference>
<keyword evidence="1" id="KW-0812">Transmembrane</keyword>
<evidence type="ECO:0000313" key="2">
    <source>
        <dbReference type="EMBL" id="QDX26674.1"/>
    </source>
</evidence>
<gene>
    <name evidence="2" type="ORF">FPZ54_12055</name>
</gene>
<organism evidence="2 3">
    <name type="scientific">Sphingomonas suaedae</name>
    <dbReference type="NCBI Taxonomy" id="2599297"/>
    <lineage>
        <taxon>Bacteria</taxon>
        <taxon>Pseudomonadati</taxon>
        <taxon>Pseudomonadota</taxon>
        <taxon>Alphaproteobacteria</taxon>
        <taxon>Sphingomonadales</taxon>
        <taxon>Sphingomonadaceae</taxon>
        <taxon>Sphingomonas</taxon>
    </lineage>
</organism>
<keyword evidence="1" id="KW-0472">Membrane</keyword>
<keyword evidence="1" id="KW-1133">Transmembrane helix</keyword>
<dbReference type="Proteomes" id="UP000318055">
    <property type="component" value="Chromosome"/>
</dbReference>
<evidence type="ECO:0000256" key="1">
    <source>
        <dbReference type="SAM" id="Phobius"/>
    </source>
</evidence>
<evidence type="ECO:0000313" key="3">
    <source>
        <dbReference type="Proteomes" id="UP000318055"/>
    </source>
</evidence>
<dbReference type="AlphaFoldDB" id="A0A518RGX0"/>
<dbReference type="KEGG" id="ssua:FPZ54_12055"/>
<dbReference type="OrthoDB" id="7391705at2"/>
<feature type="transmembrane region" description="Helical" evidence="1">
    <location>
        <begin position="21"/>
        <end position="44"/>
    </location>
</feature>
<keyword evidence="3" id="KW-1185">Reference proteome</keyword>
<accession>A0A518RGX0</accession>